<dbReference type="Gene3D" id="1.10.3210.10">
    <property type="entry name" value="Hypothetical protein af1432"/>
    <property type="match status" value="1"/>
</dbReference>
<dbReference type="SUPFAM" id="SSF55826">
    <property type="entry name" value="YbaK/ProRS associated domain"/>
    <property type="match status" value="1"/>
</dbReference>
<reference evidence="3" key="1">
    <citation type="journal article" date="2019" name="Int. J. Syst. Evol. Microbiol.">
        <title>The Global Catalogue of Microorganisms (GCM) 10K type strain sequencing project: providing services to taxonomists for standard genome sequencing and annotation.</title>
        <authorList>
            <consortium name="The Broad Institute Genomics Platform"/>
            <consortium name="The Broad Institute Genome Sequencing Center for Infectious Disease"/>
            <person name="Wu L."/>
            <person name="Ma J."/>
        </authorList>
    </citation>
    <scope>NUCLEOTIDE SEQUENCE [LARGE SCALE GENOMIC DNA]</scope>
    <source>
        <strain evidence="3">KCTC 22280</strain>
    </source>
</reference>
<dbReference type="InterPro" id="IPR013976">
    <property type="entry name" value="HDOD"/>
</dbReference>
<gene>
    <name evidence="2" type="ORF">GCM10007071_24240</name>
</gene>
<dbReference type="Pfam" id="PF04073">
    <property type="entry name" value="tRNA_edit"/>
    <property type="match status" value="1"/>
</dbReference>
<dbReference type="CDD" id="cd04332">
    <property type="entry name" value="YbaK_like"/>
    <property type="match status" value="1"/>
</dbReference>
<dbReference type="Pfam" id="PF08668">
    <property type="entry name" value="HDOD"/>
    <property type="match status" value="1"/>
</dbReference>
<dbReference type="RefSeq" id="WP_189576756.1">
    <property type="nucleotide sequence ID" value="NZ_BMXV01000005.1"/>
</dbReference>
<evidence type="ECO:0000313" key="2">
    <source>
        <dbReference type="EMBL" id="GGY76020.1"/>
    </source>
</evidence>
<comment type="caution">
    <text evidence="2">The sequence shown here is derived from an EMBL/GenBank/DDBJ whole genome shotgun (WGS) entry which is preliminary data.</text>
</comment>
<sequence>MAAAARVEQFLNRKGLSFELVPVSEDPGGGLDGAVRGEGVDRRQVIRSTALIDVKGVLLVVHPLDSSPDLDAIEARTGRRLQPLTVAQAGRLFSDCAPGFVPPFGAAYGIPVLIEESLYQAGRLVVACGSSSRLLAMTGRDFRLAMAGADKGHVTIRHSGQAANAITLDEVAEALQKLYRLPPMPALALKILTLTSNPEASARELAELIEYDPSVTAQIIRYARSALFHYPGQIDSVQEAVTRVLGFERVAHIALGIASVRAFDIPRQGPLGMDQFWRHSLYCAFVCQRLAPQCGADRSLAYLCGLLHNFGLLLVGHLFPAEFEELNRLRAANPEVSLRTLEQQVFGTDDDQQMLTVGHGVIGGILHKLWQLPDPVIKAAGVHQQPGYEGEHKTYVVMVQLANALLKEKGVGDEFNPDDIGQLAAQLGLDAGNLDHLREEVDEVSDDLDSLAHSLSS</sequence>
<organism evidence="2 3">
    <name type="scientific">Marinobacter zhanjiangensis</name>
    <dbReference type="NCBI Taxonomy" id="578215"/>
    <lineage>
        <taxon>Bacteria</taxon>
        <taxon>Pseudomonadati</taxon>
        <taxon>Pseudomonadota</taxon>
        <taxon>Gammaproteobacteria</taxon>
        <taxon>Pseudomonadales</taxon>
        <taxon>Marinobacteraceae</taxon>
        <taxon>Marinobacter</taxon>
    </lineage>
</organism>
<protein>
    <recommendedName>
        <fullName evidence="1">HDOD domain-containing protein</fullName>
    </recommendedName>
</protein>
<proteinExistence type="predicted"/>
<dbReference type="InterPro" id="IPR052340">
    <property type="entry name" value="RNase_Y/CdgJ"/>
</dbReference>
<keyword evidence="3" id="KW-1185">Reference proteome</keyword>
<dbReference type="PANTHER" id="PTHR33525:SF3">
    <property type="entry name" value="RIBONUCLEASE Y"/>
    <property type="match status" value="1"/>
</dbReference>
<feature type="domain" description="HDOD" evidence="1">
    <location>
        <begin position="181"/>
        <end position="386"/>
    </location>
</feature>
<name>A0ABQ3B239_9GAMM</name>
<dbReference type="InterPro" id="IPR036754">
    <property type="entry name" value="YbaK/aa-tRNA-synt-asso_dom_sf"/>
</dbReference>
<evidence type="ECO:0000259" key="1">
    <source>
        <dbReference type="PROSITE" id="PS51833"/>
    </source>
</evidence>
<dbReference type="InterPro" id="IPR007214">
    <property type="entry name" value="YbaK/aa-tRNA-synth-assoc-dom"/>
</dbReference>
<evidence type="ECO:0000313" key="3">
    <source>
        <dbReference type="Proteomes" id="UP000601597"/>
    </source>
</evidence>
<dbReference type="Gene3D" id="3.90.960.10">
    <property type="entry name" value="YbaK/aminoacyl-tRNA synthetase-associated domain"/>
    <property type="match status" value="1"/>
</dbReference>
<accession>A0ABQ3B239</accession>
<dbReference type="EMBL" id="BMXV01000005">
    <property type="protein sequence ID" value="GGY76020.1"/>
    <property type="molecule type" value="Genomic_DNA"/>
</dbReference>
<dbReference type="Proteomes" id="UP000601597">
    <property type="component" value="Unassembled WGS sequence"/>
</dbReference>
<dbReference type="PROSITE" id="PS51833">
    <property type="entry name" value="HDOD"/>
    <property type="match status" value="1"/>
</dbReference>
<dbReference type="SUPFAM" id="SSF109604">
    <property type="entry name" value="HD-domain/PDEase-like"/>
    <property type="match status" value="1"/>
</dbReference>
<dbReference type="PANTHER" id="PTHR33525">
    <property type="match status" value="1"/>
</dbReference>